<dbReference type="PROSITE" id="PS00893">
    <property type="entry name" value="NUDIX_BOX"/>
    <property type="match status" value="1"/>
</dbReference>
<dbReference type="GO" id="GO:0016787">
    <property type="term" value="F:hydrolase activity"/>
    <property type="evidence" value="ECO:0007669"/>
    <property type="project" value="UniProtKB-KW"/>
</dbReference>
<reference evidence="4 5" key="1">
    <citation type="journal article" date="2011" name="J. Bacteriol.">
        <title>Complete genome sequence of the thermoacidophilic crenarchaeon Thermoproteus uzoniensis 768-20.</title>
        <authorList>
            <person name="Mardanov A.V."/>
            <person name="Gumerov V.M."/>
            <person name="Beletsky A.V."/>
            <person name="Prokofeva M.I."/>
            <person name="Bonch-Osmolovskaya E.A."/>
            <person name="Ravin N.V."/>
            <person name="Skryabin K.G."/>
        </authorList>
    </citation>
    <scope>NUCLEOTIDE SEQUENCE [LARGE SCALE GENOMIC DNA]</scope>
    <source>
        <strain evidence="4 5">768-20</strain>
    </source>
</reference>
<dbReference type="PRINTS" id="PR00502">
    <property type="entry name" value="NUDIXFAMILY"/>
</dbReference>
<dbReference type="KEGG" id="tuz:TUZN_0683"/>
<accession>F2L4J7</accession>
<gene>
    <name evidence="4" type="ordered locus">TUZN_0683</name>
</gene>
<protein>
    <submittedName>
        <fullName evidence="4">NUDIX hydrolase</fullName>
    </submittedName>
</protein>
<dbReference type="InterPro" id="IPR020084">
    <property type="entry name" value="NUDIX_hydrolase_CS"/>
</dbReference>
<dbReference type="STRING" id="999630.TUZN_0683"/>
<dbReference type="RefSeq" id="WP_013679511.1">
    <property type="nucleotide sequence ID" value="NC_015315.1"/>
</dbReference>
<reference key="2">
    <citation type="submission" date="2011-03" db="EMBL/GenBank/DDBJ databases">
        <title>Complete genome sequence of the thermoacidophilic crenarchaeon Thermoproteus uzoniensis 768-20.</title>
        <authorList>
            <person name="Mardanov A.V."/>
            <person name="Gumerov V.M."/>
            <person name="Beletsky A.V."/>
            <person name="Prokofeva M.I."/>
            <person name="Bonch-Osmolovskaya E.A."/>
            <person name="Ravin N.V."/>
            <person name="Skryabin K.G."/>
        </authorList>
    </citation>
    <scope>NUCLEOTIDE SEQUENCE</scope>
    <source>
        <strain>768-20</strain>
    </source>
</reference>
<dbReference type="Proteomes" id="UP000008138">
    <property type="component" value="Chromosome"/>
</dbReference>
<dbReference type="SUPFAM" id="SSF55811">
    <property type="entry name" value="Nudix"/>
    <property type="match status" value="1"/>
</dbReference>
<dbReference type="Gene3D" id="3.90.79.10">
    <property type="entry name" value="Nucleoside Triphosphate Pyrophosphohydrolase"/>
    <property type="match status" value="1"/>
</dbReference>
<dbReference type="EMBL" id="CP002590">
    <property type="protein sequence ID" value="AEA12175.1"/>
    <property type="molecule type" value="Genomic_DNA"/>
</dbReference>
<evidence type="ECO:0000313" key="4">
    <source>
        <dbReference type="EMBL" id="AEA12175.1"/>
    </source>
</evidence>
<evidence type="ECO:0000259" key="3">
    <source>
        <dbReference type="PROSITE" id="PS51462"/>
    </source>
</evidence>
<dbReference type="InterPro" id="IPR020476">
    <property type="entry name" value="Nudix_hydrolase"/>
</dbReference>
<dbReference type="PANTHER" id="PTHR43046">
    <property type="entry name" value="GDP-MANNOSE MANNOSYL HYDROLASE"/>
    <property type="match status" value="1"/>
</dbReference>
<dbReference type="OrthoDB" id="45616at2157"/>
<keyword evidence="5" id="KW-1185">Reference proteome</keyword>
<dbReference type="HOGENOM" id="CLU_101758_3_0_2"/>
<dbReference type="AlphaFoldDB" id="F2L4J7"/>
<dbReference type="InterPro" id="IPR015797">
    <property type="entry name" value="NUDIX_hydrolase-like_dom_sf"/>
</dbReference>
<comment type="cofactor">
    <cofactor evidence="1">
        <name>Mg(2+)</name>
        <dbReference type="ChEBI" id="CHEBI:18420"/>
    </cofactor>
</comment>
<dbReference type="CDD" id="cd03674">
    <property type="entry name" value="NUDIX_Hydrolase"/>
    <property type="match status" value="1"/>
</dbReference>
<dbReference type="InterPro" id="IPR000086">
    <property type="entry name" value="NUDIX_hydrolase_dom"/>
</dbReference>
<feature type="domain" description="Nudix hydrolase" evidence="3">
    <location>
        <begin position="1"/>
        <end position="137"/>
    </location>
</feature>
<dbReference type="GeneID" id="10360224"/>
<dbReference type="eggNOG" id="arCOG01080">
    <property type="taxonomic scope" value="Archaea"/>
</dbReference>
<keyword evidence="2 4" id="KW-0378">Hydrolase</keyword>
<dbReference type="Pfam" id="PF00293">
    <property type="entry name" value="NUDIX"/>
    <property type="match status" value="1"/>
</dbReference>
<evidence type="ECO:0000313" key="5">
    <source>
        <dbReference type="Proteomes" id="UP000008138"/>
    </source>
</evidence>
<dbReference type="PANTHER" id="PTHR43046:SF14">
    <property type="entry name" value="MUTT_NUDIX FAMILY PROTEIN"/>
    <property type="match status" value="1"/>
</dbReference>
<evidence type="ECO:0000256" key="2">
    <source>
        <dbReference type="ARBA" id="ARBA00022801"/>
    </source>
</evidence>
<dbReference type="PROSITE" id="PS51462">
    <property type="entry name" value="NUDIX"/>
    <property type="match status" value="1"/>
</dbReference>
<proteinExistence type="predicted"/>
<name>F2L4J7_THEU7</name>
<sequence length="140" mass="15656">MRKCVVASGILIEDGKALVVYHERLGVWLYPGGHVEPDETPSEAVVREFQEETGLVVEPVGPVRGISGGDVVEEPLPFAILRETVRYPDETHIHYDLVFLVRRVGGRLDNGVWVSEAELDGLRTYPNVRQVLRRALSALR</sequence>
<organism evidence="4 5">
    <name type="scientific">Thermoproteus uzoniensis (strain 768-20)</name>
    <dbReference type="NCBI Taxonomy" id="999630"/>
    <lineage>
        <taxon>Archaea</taxon>
        <taxon>Thermoproteota</taxon>
        <taxon>Thermoprotei</taxon>
        <taxon>Thermoproteales</taxon>
        <taxon>Thermoproteaceae</taxon>
        <taxon>Thermoproteus</taxon>
    </lineage>
</organism>
<evidence type="ECO:0000256" key="1">
    <source>
        <dbReference type="ARBA" id="ARBA00001946"/>
    </source>
</evidence>